<gene>
    <name evidence="1" type="ORF">METZ01_LOCUS410728</name>
</gene>
<sequence>SGAAILNVQSNNLQFNGTNQGIRHEQTVNYGGSGNTFENIIYSAKEKVAGPNNTNIPTGAHIFRVGSEDVSLTEDDVLVLEHRNIKPGIGGLISLGASDKMWDGIFTEELAFHNFAGNDGPDDDTFRLWVKQGVLYFGSQIINTSNILSPVTALADVNIPDPNTIQEGQTLTWDDSLGKWENRTNTFTGLSDTPGSLTALKFLQINAGGTGFQEVDIPSGVSGLTTFVEMTDTPGNYTAAAEKFVKVNAGGNALEFATVTIPDGLDDVGVDITTNAG</sequence>
<reference evidence="1" key="1">
    <citation type="submission" date="2018-05" db="EMBL/GenBank/DDBJ databases">
        <authorList>
            <person name="Lanie J.A."/>
            <person name="Ng W.-L."/>
            <person name="Kazmierczak K.M."/>
            <person name="Andrzejewski T.M."/>
            <person name="Davidsen T.M."/>
            <person name="Wayne K.J."/>
            <person name="Tettelin H."/>
            <person name="Glass J.I."/>
            <person name="Rusch D."/>
            <person name="Podicherti R."/>
            <person name="Tsui H.-C.T."/>
            <person name="Winkler M.E."/>
        </authorList>
    </citation>
    <scope>NUCLEOTIDE SEQUENCE</scope>
</reference>
<evidence type="ECO:0000313" key="1">
    <source>
        <dbReference type="EMBL" id="SVD57874.1"/>
    </source>
</evidence>
<accession>A0A382WGY9</accession>
<dbReference type="EMBL" id="UINC01159657">
    <property type="protein sequence ID" value="SVD57874.1"/>
    <property type="molecule type" value="Genomic_DNA"/>
</dbReference>
<proteinExistence type="predicted"/>
<organism evidence="1">
    <name type="scientific">marine metagenome</name>
    <dbReference type="NCBI Taxonomy" id="408172"/>
    <lineage>
        <taxon>unclassified sequences</taxon>
        <taxon>metagenomes</taxon>
        <taxon>ecological metagenomes</taxon>
    </lineage>
</organism>
<protein>
    <submittedName>
        <fullName evidence="1">Uncharacterized protein</fullName>
    </submittedName>
</protein>
<feature type="non-terminal residue" evidence="1">
    <location>
        <position position="1"/>
    </location>
</feature>
<name>A0A382WGY9_9ZZZZ</name>
<dbReference type="AlphaFoldDB" id="A0A382WGY9"/>
<feature type="non-terminal residue" evidence="1">
    <location>
        <position position="277"/>
    </location>
</feature>